<comment type="subcellular location">
    <subcellularLocation>
        <location evidence="1">Membrane</location>
        <topology evidence="1">Multi-pass membrane protein</topology>
    </subcellularLocation>
</comment>
<feature type="region of interest" description="Disordered" evidence="7">
    <location>
        <begin position="866"/>
        <end position="886"/>
    </location>
</feature>
<dbReference type="InterPro" id="IPR040241">
    <property type="entry name" value="TRP_Flc/Pkd2-like"/>
</dbReference>
<keyword evidence="5 8" id="KW-1133">Transmembrane helix</keyword>
<dbReference type="PANTHER" id="PTHR31145">
    <property type="entry name" value="INTEGRAL MEMBRANE PROTEIN (AFU_ORTHOLOGUE AFUA_7G01610)"/>
    <property type="match status" value="1"/>
</dbReference>
<evidence type="ECO:0000313" key="10">
    <source>
        <dbReference type="EMBL" id="PIA88837.1"/>
    </source>
</evidence>
<accession>A0A2G5H8H9</accession>
<feature type="compositionally biased region" description="Polar residues" evidence="7">
    <location>
        <begin position="1177"/>
        <end position="1186"/>
    </location>
</feature>
<name>A0A2G5H8H9_CERBT</name>
<dbReference type="Proteomes" id="UP000230605">
    <property type="component" value="Chromosome 5"/>
</dbReference>
<feature type="region of interest" description="Disordered" evidence="7">
    <location>
        <begin position="754"/>
        <end position="845"/>
    </location>
</feature>
<feature type="transmembrane region" description="Helical" evidence="8">
    <location>
        <begin position="402"/>
        <end position="426"/>
    </location>
</feature>
<feature type="transmembrane region" description="Helical" evidence="8">
    <location>
        <begin position="482"/>
        <end position="503"/>
    </location>
</feature>
<feature type="compositionally biased region" description="Low complexity" evidence="7">
    <location>
        <begin position="1200"/>
        <end position="1209"/>
    </location>
</feature>
<dbReference type="GO" id="GO:0016020">
    <property type="term" value="C:membrane"/>
    <property type="evidence" value="ECO:0007669"/>
    <property type="project" value="UniProtKB-SubCell"/>
</dbReference>
<feature type="domain" description="ML-like" evidence="9">
    <location>
        <begin position="82"/>
        <end position="267"/>
    </location>
</feature>
<sequence>MSGQQQRLPCSSSPKNIVDVYAGRRPSTAASPSNHPRSRRQCGCTFTTPDDRTATMRTLPHSVWSTLSCCLLLLSLSHLPTAHGAFISFENCLSDSTLNSNPKLLQFTPYFVDASFLPTEQSRRSLNLTIYGNVSGQQFLDPYPPASDPVWTNPNETFGKIADIGNDNKYSTLTADYDVLTFTAHDNSGERFCPTLVNGTGSCPLGPVFNASRYDRESLPAFTVNQPFGSSYAFSTISTTVHVLSGDRGAFNIACVSVQITPDLGDSVRGMLRWLPLSILIAKGLATLAAAIWSPWGSSDIFKWSSNYGRDEDLLRLVTPGFGDCLQYIQFIVLTGSLTLQYPGFFRPAVSQSAWSTLMFNQSFVNGGGTQSLVDGLYRTNNATYGLTRMSQLVGMQEDSDIWAGMVIWLLVIAAVVIALCQLGFLGRWLIHQAMHTTEEDLRQKNLPFTLGNIIRLLFNYFILPIVALSLFQLVIAPSSPASVVISATILLVIMVVWAGWILRVIFTTKPRTLLFDEMTTVLLYGPLYNTYSDSAAPFALVPVFITFMRGVAIGAIQPSGIAQIIVLAICEVILILTLNGFRPFQGQTSMNAYHTFFASVRLITVVLMIAFAPSLGVTEAPKGWIGYIILLLHACVLLFGFFMNSMQTLIEVVARAMGAGDDKTNGAVRGSILNWRTLKKRPDRKREPADRTSMSSAAMLTTNQAGYGTRSRSISASSQQLLNRMSGFENFSQGEGVSSPDPDLENADQLGQTVSHGRVSSNAPRADGDGYYRPPRPRKATIETLGGAAAKTRSKSDFPYQDAPAGPGGHVRDASYDSTTFGSPAPAYLRTRAGSNDEGGKYEPANRTDYAVREVDQYYRGPALNGQATRKLKTGPADPTGPASTAQSWFHKLLFGVKGGKTKDQGKGFEVVRSARMPPDMAKEEGVEMTTSPPMHSDEPYQDMPDTPGSPPQAVAGAARSVDGTLDRSASPASPVVATGTAMGPADLTDLETSPKRGDDSFDFQFPGVRDSTLTTRSRVRPDSDALGMPVLEPITFEHADAIGVAPTPPRRLSDASAASRDSSQFGHQDQGPPRAKYSDRPAPILAPIETSPSIDLPSRFNSTASRFTTTQETQGGALNTAAVPSRINSSRSAALGNVDDIRESAGGQDWLRAVDNINWGNHSRDPSIRGGAAGLSTQSSRQSFQPAPPSVPRRSSRRASSQEVSVSHRQQLARQHTSNLFEGFDSTGNIADVDEDRPRQASGAKASYVSHHRAQDSISRNSIGAAAALREGTASVEYSTTPNQGEDYLGSAGH</sequence>
<feature type="region of interest" description="Disordered" evidence="7">
    <location>
        <begin position="22"/>
        <end position="41"/>
    </location>
</feature>
<dbReference type="OrthoDB" id="5312224at2759"/>
<evidence type="ECO:0000259" key="9">
    <source>
        <dbReference type="SMART" id="SM01320"/>
    </source>
</evidence>
<organism evidence="10 11">
    <name type="scientific">Cercospora beticola</name>
    <name type="common">Sugarbeet leaf spot fungus</name>
    <dbReference type="NCBI Taxonomy" id="122368"/>
    <lineage>
        <taxon>Eukaryota</taxon>
        <taxon>Fungi</taxon>
        <taxon>Dikarya</taxon>
        <taxon>Ascomycota</taxon>
        <taxon>Pezizomycotina</taxon>
        <taxon>Dothideomycetes</taxon>
        <taxon>Dothideomycetidae</taxon>
        <taxon>Mycosphaerellales</taxon>
        <taxon>Mycosphaerellaceae</taxon>
        <taxon>Cercospora</taxon>
    </lineage>
</organism>
<evidence type="ECO:0000256" key="8">
    <source>
        <dbReference type="SAM" id="Phobius"/>
    </source>
</evidence>
<evidence type="ECO:0000256" key="6">
    <source>
        <dbReference type="ARBA" id="ARBA00023136"/>
    </source>
</evidence>
<evidence type="ECO:0000256" key="1">
    <source>
        <dbReference type="ARBA" id="ARBA00004141"/>
    </source>
</evidence>
<feature type="region of interest" description="Disordered" evidence="7">
    <location>
        <begin position="1161"/>
        <end position="1259"/>
    </location>
</feature>
<comment type="caution">
    <text evidence="10">The sequence shown here is derived from an EMBL/GenBank/DDBJ whole genome shotgun (WGS) entry which is preliminary data.</text>
</comment>
<dbReference type="Pfam" id="PF14558">
    <property type="entry name" value="TRP_N"/>
    <property type="match status" value="1"/>
</dbReference>
<evidence type="ECO:0000256" key="3">
    <source>
        <dbReference type="ARBA" id="ARBA00022692"/>
    </source>
</evidence>
<reference evidence="10 11" key="1">
    <citation type="submission" date="2015-10" db="EMBL/GenBank/DDBJ databases">
        <title>The cercosporin biosynthetic gene cluster was horizontally transferred to several fungal lineages and shown to be expanded in Cercospora beticola based on microsynteny with recipient genomes.</title>
        <authorList>
            <person name="De Jonge R."/>
            <person name="Ebert M.K."/>
            <person name="Suttle J.C."/>
            <person name="Jurick Ii W.M."/>
            <person name="Secor G.A."/>
            <person name="Thomma B.P."/>
            <person name="Van De Peer Y."/>
            <person name="Bolton M.D."/>
        </authorList>
    </citation>
    <scope>NUCLEOTIDE SEQUENCE [LARGE SCALE GENOMIC DNA]</scope>
    <source>
        <strain evidence="10 11">09-40</strain>
    </source>
</reference>
<feature type="region of interest" description="Disordered" evidence="7">
    <location>
        <begin position="927"/>
        <end position="1023"/>
    </location>
</feature>
<dbReference type="InterPro" id="IPR010308">
    <property type="entry name" value="TRP_C"/>
</dbReference>
<gene>
    <name evidence="10" type="ORF">CB0940_07553</name>
</gene>
<feature type="region of interest" description="Disordered" evidence="7">
    <location>
        <begin position="1273"/>
        <end position="1296"/>
    </location>
</feature>
<feature type="transmembrane region" description="Helical" evidence="8">
    <location>
        <begin position="594"/>
        <end position="613"/>
    </location>
</feature>
<evidence type="ECO:0000256" key="7">
    <source>
        <dbReference type="SAM" id="MobiDB-lite"/>
    </source>
</evidence>
<dbReference type="PANTHER" id="PTHR31145:SF6">
    <property type="entry name" value="INTEGRAL MEMBRANE PROTEIN (AFU_ORTHOLOGUE AFUA_7G01610)"/>
    <property type="match status" value="1"/>
</dbReference>
<dbReference type="InterPro" id="IPR032800">
    <property type="entry name" value="TRP_N"/>
</dbReference>
<protein>
    <submittedName>
        <fullName evidence="10">Putative membrane protein</fullName>
    </submittedName>
</protein>
<proteinExistence type="inferred from homology"/>
<keyword evidence="3 8" id="KW-0812">Transmembrane</keyword>
<feature type="transmembrane region" description="Helical" evidence="8">
    <location>
        <begin position="625"/>
        <end position="643"/>
    </location>
</feature>
<evidence type="ECO:0000256" key="2">
    <source>
        <dbReference type="ARBA" id="ARBA00010642"/>
    </source>
</evidence>
<feature type="compositionally biased region" description="Polar residues" evidence="7">
    <location>
        <begin position="1210"/>
        <end position="1222"/>
    </location>
</feature>
<feature type="region of interest" description="Disordered" evidence="7">
    <location>
        <begin position="1043"/>
        <end position="1082"/>
    </location>
</feature>
<evidence type="ECO:0000313" key="11">
    <source>
        <dbReference type="Proteomes" id="UP000230605"/>
    </source>
</evidence>
<dbReference type="SMART" id="SM01320">
    <property type="entry name" value="TRP_N"/>
    <property type="match status" value="1"/>
</dbReference>
<feature type="compositionally biased region" description="Low complexity" evidence="7">
    <location>
        <begin position="1056"/>
        <end position="1065"/>
    </location>
</feature>
<evidence type="ECO:0000256" key="4">
    <source>
        <dbReference type="ARBA" id="ARBA00022729"/>
    </source>
</evidence>
<keyword evidence="6 8" id="KW-0472">Membrane</keyword>
<dbReference type="Pfam" id="PF06011">
    <property type="entry name" value="TRP"/>
    <property type="match status" value="1"/>
</dbReference>
<comment type="similarity">
    <text evidence="2">Belongs to the transient receptor potential (TRP) ion channel family.</text>
</comment>
<feature type="transmembrane region" description="Helical" evidence="8">
    <location>
        <begin position="562"/>
        <end position="582"/>
    </location>
</feature>
<feature type="transmembrane region" description="Helical" evidence="8">
    <location>
        <begin position="454"/>
        <end position="476"/>
    </location>
</feature>
<evidence type="ECO:0000256" key="5">
    <source>
        <dbReference type="ARBA" id="ARBA00022989"/>
    </source>
</evidence>
<keyword evidence="4" id="KW-0732">Signal</keyword>
<dbReference type="EMBL" id="LKMD01000108">
    <property type="protein sequence ID" value="PIA88837.1"/>
    <property type="molecule type" value="Genomic_DNA"/>
</dbReference>
<dbReference type="GO" id="GO:0055085">
    <property type="term" value="P:transmembrane transport"/>
    <property type="evidence" value="ECO:0007669"/>
    <property type="project" value="TreeGrafter"/>
</dbReference>
<feature type="compositionally biased region" description="Polar residues" evidence="7">
    <location>
        <begin position="754"/>
        <end position="764"/>
    </location>
</feature>